<dbReference type="EMBL" id="PJMU01000001">
    <property type="protein sequence ID" value="PKV76079.1"/>
    <property type="molecule type" value="Genomic_DNA"/>
</dbReference>
<organism evidence="1 2">
    <name type="scientific">Pontibacter ramchanderi</name>
    <dbReference type="NCBI Taxonomy" id="1179743"/>
    <lineage>
        <taxon>Bacteria</taxon>
        <taxon>Pseudomonadati</taxon>
        <taxon>Bacteroidota</taxon>
        <taxon>Cytophagia</taxon>
        <taxon>Cytophagales</taxon>
        <taxon>Hymenobacteraceae</taxon>
        <taxon>Pontibacter</taxon>
    </lineage>
</organism>
<dbReference type="RefSeq" id="WP_101443247.1">
    <property type="nucleotide sequence ID" value="NZ_PJMU01000001.1"/>
</dbReference>
<dbReference type="Proteomes" id="UP000233782">
    <property type="component" value="Unassembled WGS sequence"/>
</dbReference>
<dbReference type="InterPro" id="IPR016891">
    <property type="entry name" value="DUF2321"/>
</dbReference>
<dbReference type="OrthoDB" id="2678579at2"/>
<gene>
    <name evidence="1" type="ORF">BD749_1029</name>
</gene>
<dbReference type="AlphaFoldDB" id="A0A2N3V373"/>
<proteinExistence type="predicted"/>
<keyword evidence="2" id="KW-1185">Reference proteome</keyword>
<dbReference type="Pfam" id="PF10083">
    <property type="entry name" value="DUF2321"/>
    <property type="match status" value="1"/>
</dbReference>
<evidence type="ECO:0000313" key="2">
    <source>
        <dbReference type="Proteomes" id="UP000233782"/>
    </source>
</evidence>
<evidence type="ECO:0008006" key="3">
    <source>
        <dbReference type="Google" id="ProtNLM"/>
    </source>
</evidence>
<name>A0A2N3V373_9BACT</name>
<protein>
    <recommendedName>
        <fullName evidence="3">DUF2321 domain-containing protein</fullName>
    </recommendedName>
</protein>
<reference evidence="1 2" key="1">
    <citation type="submission" date="2017-12" db="EMBL/GenBank/DDBJ databases">
        <title>Genomic Encyclopedia of Type Strains, Phase III (KMG-III): the genomes of soil and plant-associated and newly described type strains.</title>
        <authorList>
            <person name="Whitman W."/>
        </authorList>
    </citation>
    <scope>NUCLEOTIDE SEQUENCE [LARGE SCALE GENOMIC DNA]</scope>
    <source>
        <strain evidence="1 2">LP43</strain>
    </source>
</reference>
<comment type="caution">
    <text evidence="1">The sequence shown here is derived from an EMBL/GenBank/DDBJ whole genome shotgun (WGS) entry which is preliminary data.</text>
</comment>
<accession>A0A2N3V373</accession>
<evidence type="ECO:0000313" key="1">
    <source>
        <dbReference type="EMBL" id="PKV76079.1"/>
    </source>
</evidence>
<sequence length="160" mass="17943">MNYYDVAQICLNGHVVTSMAQSSPNFQQKFCNECGEKTTMTCQSCDTAIKGFYHVTGVIGFYDYEKPKFCENCGSAYTWTERQQNAANELIDFSEKLSETEKEDFKASVNAVIRNSANSNVAQLKFKKYISSAGSEIAKGMRDIFVDVVSESVRKSIWGN</sequence>